<proteinExistence type="inferred from homology"/>
<dbReference type="Proteomes" id="UP000198728">
    <property type="component" value="Unassembled WGS sequence"/>
</dbReference>
<evidence type="ECO:0000313" key="8">
    <source>
        <dbReference type="Proteomes" id="UP000198728"/>
    </source>
</evidence>
<evidence type="ECO:0000259" key="6">
    <source>
        <dbReference type="Pfam" id="PF05199"/>
    </source>
</evidence>
<accession>A0A1I1JR21</accession>
<dbReference type="PANTHER" id="PTHR42784">
    <property type="entry name" value="PYRANOSE 2-OXIDASE"/>
    <property type="match status" value="1"/>
</dbReference>
<evidence type="ECO:0000256" key="4">
    <source>
        <dbReference type="ARBA" id="ARBA00022827"/>
    </source>
</evidence>
<keyword evidence="5" id="KW-0560">Oxidoreductase</keyword>
<dbReference type="Pfam" id="PF05199">
    <property type="entry name" value="GMC_oxred_C"/>
    <property type="match status" value="1"/>
</dbReference>
<evidence type="ECO:0000256" key="2">
    <source>
        <dbReference type="ARBA" id="ARBA00010790"/>
    </source>
</evidence>
<evidence type="ECO:0000256" key="3">
    <source>
        <dbReference type="ARBA" id="ARBA00022630"/>
    </source>
</evidence>
<keyword evidence="8" id="KW-1185">Reference proteome</keyword>
<dbReference type="OrthoDB" id="9798604at2"/>
<comment type="cofactor">
    <cofactor evidence="1">
        <name>FAD</name>
        <dbReference type="ChEBI" id="CHEBI:57692"/>
    </cofactor>
</comment>
<dbReference type="EMBL" id="FOLG01000005">
    <property type="protein sequence ID" value="SFC50651.1"/>
    <property type="molecule type" value="Genomic_DNA"/>
</dbReference>
<gene>
    <name evidence="7" type="ORF">SAMN04488094_105219</name>
</gene>
<dbReference type="PANTHER" id="PTHR42784:SF1">
    <property type="entry name" value="PYRANOSE 2-OXIDASE"/>
    <property type="match status" value="1"/>
</dbReference>
<feature type="domain" description="Glucose-methanol-choline oxidoreductase C-terminal" evidence="6">
    <location>
        <begin position="389"/>
        <end position="521"/>
    </location>
</feature>
<dbReference type="RefSeq" id="WP_093360772.1">
    <property type="nucleotide sequence ID" value="NZ_FOLG01000005.1"/>
</dbReference>
<name>A0A1I1JR21_9RHOB</name>
<dbReference type="GO" id="GO:0016614">
    <property type="term" value="F:oxidoreductase activity, acting on CH-OH group of donors"/>
    <property type="evidence" value="ECO:0007669"/>
    <property type="project" value="InterPro"/>
</dbReference>
<evidence type="ECO:0000256" key="5">
    <source>
        <dbReference type="ARBA" id="ARBA00023002"/>
    </source>
</evidence>
<dbReference type="SUPFAM" id="SSF51905">
    <property type="entry name" value="FAD/NAD(P)-binding domain"/>
    <property type="match status" value="1"/>
</dbReference>
<reference evidence="7 8" key="1">
    <citation type="submission" date="2016-10" db="EMBL/GenBank/DDBJ databases">
        <authorList>
            <person name="de Groot N.N."/>
        </authorList>
    </citation>
    <scope>NUCLEOTIDE SEQUENCE [LARGE SCALE GENOMIC DNA]</scope>
    <source>
        <strain evidence="7 8">DSM 19548</strain>
    </source>
</reference>
<sequence length="534" mass="59587">MISDARDLEDGALLEAAICIVGAGPAGITAALELAKSSSLKILLLESGGRDYDDEIQELNDGPILGDPYPPLVDSRLRFLGGASNHWAGNCMRLTPVDFEKRDWMPETVWPITYDEILPYYDLAAPYVEIQEDRPFDFDYWMKKLGGKPIQWTEGIFENVVSCPSPPTAFGYVYEDALAAATNLTVMLHANVLEIETTENAADVTALRVSSLDGPNFRVRAKSYVLAQGGIEIPRLLLLSDSVAQTGLGNQYDQVGRYFADHFSIRPALWLWPNIPEEQLRFYSDYTYFDTGGFWAVAGASDELRRREQVGGFMFHLMQTSIGPGRVSTETLARSLRHGELPSYLSSEVVNIFTDLDDAADAIFTRVSGGKHLFERDWIAPWLNFESSPNADSRVKLVEDRDSFGQRKVGLDVTMTEQDMHTVRRAVSLLIGEIGRLGYGRVWTDVLREDYEWPTIGYWEGHSYLGEGKHACSTTRMSESPRKGVVDKNCRVHGMSNLYIAGSSVFSTSSYAQPTFSIVAFSIRLADHLKKVHA</sequence>
<evidence type="ECO:0000256" key="1">
    <source>
        <dbReference type="ARBA" id="ARBA00001974"/>
    </source>
</evidence>
<dbReference type="InterPro" id="IPR007867">
    <property type="entry name" value="GMC_OxRtase_C"/>
</dbReference>
<dbReference type="InterPro" id="IPR036188">
    <property type="entry name" value="FAD/NAD-bd_sf"/>
</dbReference>
<comment type="similarity">
    <text evidence="2">Belongs to the GMC oxidoreductase family.</text>
</comment>
<dbReference type="STRING" id="441112.SAMN04488094_105219"/>
<organism evidence="7 8">
    <name type="scientific">Tropicimonas isoalkanivorans</name>
    <dbReference type="NCBI Taxonomy" id="441112"/>
    <lineage>
        <taxon>Bacteria</taxon>
        <taxon>Pseudomonadati</taxon>
        <taxon>Pseudomonadota</taxon>
        <taxon>Alphaproteobacteria</taxon>
        <taxon>Rhodobacterales</taxon>
        <taxon>Roseobacteraceae</taxon>
        <taxon>Tropicimonas</taxon>
    </lineage>
</organism>
<dbReference type="Gene3D" id="3.50.50.60">
    <property type="entry name" value="FAD/NAD(P)-binding domain"/>
    <property type="match status" value="2"/>
</dbReference>
<keyword evidence="4" id="KW-0274">FAD</keyword>
<protein>
    <submittedName>
        <fullName evidence="7">Choline dehydrogenase</fullName>
    </submittedName>
</protein>
<dbReference type="AlphaFoldDB" id="A0A1I1JR21"/>
<keyword evidence="3" id="KW-0285">Flavoprotein</keyword>
<dbReference type="InterPro" id="IPR051473">
    <property type="entry name" value="P2Ox-like"/>
</dbReference>
<evidence type="ECO:0000313" key="7">
    <source>
        <dbReference type="EMBL" id="SFC50651.1"/>
    </source>
</evidence>